<evidence type="ECO:0000313" key="1">
    <source>
        <dbReference type="EMBL" id="CAD8596817.1"/>
    </source>
</evidence>
<reference evidence="1" key="1">
    <citation type="submission" date="2021-01" db="EMBL/GenBank/DDBJ databases">
        <authorList>
            <person name="Corre E."/>
            <person name="Pelletier E."/>
            <person name="Niang G."/>
            <person name="Scheremetjew M."/>
            <person name="Finn R."/>
            <person name="Kale V."/>
            <person name="Holt S."/>
            <person name="Cochrane G."/>
            <person name="Meng A."/>
            <person name="Brown T."/>
            <person name="Cohen L."/>
        </authorList>
    </citation>
    <scope>NUCLEOTIDE SEQUENCE</scope>
    <source>
        <strain evidence="1">PLY182g</strain>
    </source>
</reference>
<name>A0A7S0PX35_9EUKA</name>
<sequence>MRRLLTSAYARRGFTAAAAATTACVVLQRHPSNEAYSSMQAQSADYSRILKPMTLDRMKAEDMILVQGEDSPITQQRALAAKEVLVTQLESFHAERLRTNQPLPPPLTVDARMGDLKGMGVVFTISFTLPQRANHRAVLASLVEADGVPLRFALQHWASSEADGTGETLSMGTRCGDFFLRQENASGQMTLSFMTLALRTIEAERVVLAYRAAHGHLGSIGRS</sequence>
<dbReference type="AlphaFoldDB" id="A0A7S0PX35"/>
<dbReference type="PROSITE" id="PS51257">
    <property type="entry name" value="PROKAR_LIPOPROTEIN"/>
    <property type="match status" value="1"/>
</dbReference>
<proteinExistence type="predicted"/>
<protein>
    <submittedName>
        <fullName evidence="1">Uncharacterized protein</fullName>
    </submittedName>
</protein>
<accession>A0A7S0PX35</accession>
<gene>
    <name evidence="1" type="ORF">CPEL01642_LOCUS146</name>
</gene>
<dbReference type="EMBL" id="HBEY01000288">
    <property type="protein sequence ID" value="CAD8596817.1"/>
    <property type="molecule type" value="Transcribed_RNA"/>
</dbReference>
<organism evidence="1">
    <name type="scientific">Coccolithus braarudii</name>
    <dbReference type="NCBI Taxonomy" id="221442"/>
    <lineage>
        <taxon>Eukaryota</taxon>
        <taxon>Haptista</taxon>
        <taxon>Haptophyta</taxon>
        <taxon>Prymnesiophyceae</taxon>
        <taxon>Coccolithales</taxon>
        <taxon>Coccolithaceae</taxon>
        <taxon>Coccolithus</taxon>
    </lineage>
</organism>